<proteinExistence type="predicted"/>
<evidence type="ECO:0000313" key="1">
    <source>
        <dbReference type="EMBL" id="XBH05973.1"/>
    </source>
</evidence>
<name>A0AAU7CLK3_9BACT</name>
<gene>
    <name evidence="1" type="ORF">V5E97_08060</name>
</gene>
<reference evidence="1" key="1">
    <citation type="submission" date="2024-05" db="EMBL/GenBank/DDBJ databases">
        <title>Planctomycetes of the genus Singulisphaera possess chitinolytic capabilities.</title>
        <authorList>
            <person name="Ivanova A."/>
        </authorList>
    </citation>
    <scope>NUCLEOTIDE SEQUENCE</scope>
    <source>
        <strain evidence="1">Ch08T</strain>
    </source>
</reference>
<evidence type="ECO:0008006" key="2">
    <source>
        <dbReference type="Google" id="ProtNLM"/>
    </source>
</evidence>
<organism evidence="1">
    <name type="scientific">Singulisphaera sp. Ch08</name>
    <dbReference type="NCBI Taxonomy" id="3120278"/>
    <lineage>
        <taxon>Bacteria</taxon>
        <taxon>Pseudomonadati</taxon>
        <taxon>Planctomycetota</taxon>
        <taxon>Planctomycetia</taxon>
        <taxon>Isosphaerales</taxon>
        <taxon>Isosphaeraceae</taxon>
        <taxon>Singulisphaera</taxon>
    </lineage>
</organism>
<sequence>MAETYEDHGIRFQYPADWEMEVTDDGQVTTVSIQSPSGLAFAIVTTDETCPAPAEVADEALEAMREEYPGLDATPALETIASHGAAGHDVEFLSLDMTNSCEIRCFRTPRRTIFLFGQWSDLDTEENAAYFGDIKRSLGETDG</sequence>
<accession>A0AAU7CLK3</accession>
<dbReference type="AlphaFoldDB" id="A0AAU7CLK3"/>
<dbReference type="EMBL" id="CP155447">
    <property type="protein sequence ID" value="XBH05973.1"/>
    <property type="molecule type" value="Genomic_DNA"/>
</dbReference>
<dbReference type="RefSeq" id="WP_406698824.1">
    <property type="nucleotide sequence ID" value="NZ_CP155447.1"/>
</dbReference>
<protein>
    <recommendedName>
        <fullName evidence="2">DUF1795 domain-containing protein</fullName>
    </recommendedName>
</protein>